<reference evidence="1 2" key="1">
    <citation type="submission" date="2018-11" db="EMBL/GenBank/DDBJ databases">
        <authorList>
            <consortium name="Pathogen Informatics"/>
        </authorList>
    </citation>
    <scope>NUCLEOTIDE SEQUENCE [LARGE SCALE GENOMIC DNA]</scope>
    <source>
        <strain evidence="1 2">MHpl1</strain>
    </source>
</reference>
<proteinExistence type="predicted"/>
<protein>
    <submittedName>
        <fullName evidence="1">Uncharacterized protein</fullName>
    </submittedName>
</protein>
<dbReference type="AlphaFoldDB" id="A0A3P7W839"/>
<dbReference type="Proteomes" id="UP000268014">
    <property type="component" value="Unassembled WGS sequence"/>
</dbReference>
<organism evidence="1 2">
    <name type="scientific">Haemonchus placei</name>
    <name type="common">Barber's pole worm</name>
    <dbReference type="NCBI Taxonomy" id="6290"/>
    <lineage>
        <taxon>Eukaryota</taxon>
        <taxon>Metazoa</taxon>
        <taxon>Ecdysozoa</taxon>
        <taxon>Nematoda</taxon>
        <taxon>Chromadorea</taxon>
        <taxon>Rhabditida</taxon>
        <taxon>Rhabditina</taxon>
        <taxon>Rhabditomorpha</taxon>
        <taxon>Strongyloidea</taxon>
        <taxon>Trichostrongylidae</taxon>
        <taxon>Haemonchus</taxon>
    </lineage>
</organism>
<keyword evidence="2" id="KW-1185">Reference proteome</keyword>
<name>A0A3P7W839_HAEPC</name>
<sequence>MRVGCCCFFTAQLTNSIGGFGATWHCSGVHEAVRFTVNNHMFL</sequence>
<gene>
    <name evidence="1" type="ORF">HPLM_LOCUS10153</name>
</gene>
<accession>A0A3P7W839</accession>
<evidence type="ECO:0000313" key="2">
    <source>
        <dbReference type="Proteomes" id="UP000268014"/>
    </source>
</evidence>
<dbReference type="EMBL" id="UZAF01017227">
    <property type="protein sequence ID" value="VDO39353.1"/>
    <property type="molecule type" value="Genomic_DNA"/>
</dbReference>
<evidence type="ECO:0000313" key="1">
    <source>
        <dbReference type="EMBL" id="VDO39353.1"/>
    </source>
</evidence>